<dbReference type="AlphaFoldDB" id="A0AA37WBZ1"/>
<reference evidence="2" key="1">
    <citation type="journal article" date="2014" name="Int. J. Syst. Evol. Microbiol.">
        <title>Complete genome sequence of Corynebacterium casei LMG S-19264T (=DSM 44701T), isolated from a smear-ripened cheese.</title>
        <authorList>
            <consortium name="US DOE Joint Genome Institute (JGI-PGF)"/>
            <person name="Walter F."/>
            <person name="Albersmeier A."/>
            <person name="Kalinowski J."/>
            <person name="Ruckert C."/>
        </authorList>
    </citation>
    <scope>NUCLEOTIDE SEQUENCE</scope>
    <source>
        <strain evidence="2">NBRC 108769</strain>
    </source>
</reference>
<protein>
    <submittedName>
        <fullName evidence="2">Microcystin dependent MdpB family protein</fullName>
    </submittedName>
</protein>
<evidence type="ECO:0000313" key="3">
    <source>
        <dbReference type="Proteomes" id="UP001156666"/>
    </source>
</evidence>
<dbReference type="Gene3D" id="3.90.1340.10">
    <property type="entry name" value="Phage tail collar domain"/>
    <property type="match status" value="1"/>
</dbReference>
<name>A0AA37WBZ1_9BACT</name>
<keyword evidence="3" id="KW-1185">Reference proteome</keyword>
<evidence type="ECO:0000313" key="2">
    <source>
        <dbReference type="EMBL" id="GLR15568.1"/>
    </source>
</evidence>
<dbReference type="SUPFAM" id="SSF88874">
    <property type="entry name" value="Receptor-binding domain of short tail fibre protein gp12"/>
    <property type="match status" value="1"/>
</dbReference>
<dbReference type="RefSeq" id="WP_235292460.1">
    <property type="nucleotide sequence ID" value="NZ_BSOH01000001.1"/>
</dbReference>
<organism evidence="2 3">
    <name type="scientific">Portibacter lacus</name>
    <dbReference type="NCBI Taxonomy" id="1099794"/>
    <lineage>
        <taxon>Bacteria</taxon>
        <taxon>Pseudomonadati</taxon>
        <taxon>Bacteroidota</taxon>
        <taxon>Saprospiria</taxon>
        <taxon>Saprospirales</taxon>
        <taxon>Haliscomenobacteraceae</taxon>
        <taxon>Portibacter</taxon>
    </lineage>
</organism>
<gene>
    <name evidence="2" type="ORF">GCM10007940_01830</name>
</gene>
<dbReference type="InterPro" id="IPR011083">
    <property type="entry name" value="Phage_tail_collar_dom"/>
</dbReference>
<dbReference type="InterPro" id="IPR037053">
    <property type="entry name" value="Phage_tail_collar_dom_sf"/>
</dbReference>
<comment type="caution">
    <text evidence="2">The sequence shown here is derived from an EMBL/GenBank/DDBJ whole genome shotgun (WGS) entry which is preliminary data.</text>
</comment>
<proteinExistence type="predicted"/>
<dbReference type="Proteomes" id="UP001156666">
    <property type="component" value="Unassembled WGS sequence"/>
</dbReference>
<accession>A0AA37WBZ1</accession>
<sequence>MNLKNALIVFILVSANITTLSFINLEHKKEELPEITLSEQRFANEESFSNDPFIGEIVLFAGNFAPRGWAFCDGQLLSIPSNSALFSILGTTYGGDGETTFGLPDLRGRVAVGQGSGPGLNHISLGQKLGENETSLNINNLPSHSHQVSAKLYLGDGLATSSIGEGNHLAVNTGTTPIYTDNINTTVNSAENLDISISTEGNNQAFSNMQPGLGLNYIIALFGTYPSSN</sequence>
<reference evidence="2" key="2">
    <citation type="submission" date="2023-01" db="EMBL/GenBank/DDBJ databases">
        <title>Draft genome sequence of Portibacter lacus strain NBRC 108769.</title>
        <authorList>
            <person name="Sun Q."/>
            <person name="Mori K."/>
        </authorList>
    </citation>
    <scope>NUCLEOTIDE SEQUENCE</scope>
    <source>
        <strain evidence="2">NBRC 108769</strain>
    </source>
</reference>
<feature type="domain" description="Phage tail collar" evidence="1">
    <location>
        <begin position="55"/>
        <end position="110"/>
    </location>
</feature>
<dbReference type="Pfam" id="PF07484">
    <property type="entry name" value="Collar"/>
    <property type="match status" value="1"/>
</dbReference>
<dbReference type="EMBL" id="BSOH01000001">
    <property type="protein sequence ID" value="GLR15568.1"/>
    <property type="molecule type" value="Genomic_DNA"/>
</dbReference>
<evidence type="ECO:0000259" key="1">
    <source>
        <dbReference type="Pfam" id="PF07484"/>
    </source>
</evidence>